<feature type="chain" id="PRO_5045398297" evidence="2">
    <location>
        <begin position="23"/>
        <end position="81"/>
    </location>
</feature>
<evidence type="ECO:0000256" key="2">
    <source>
        <dbReference type="SAM" id="SignalP"/>
    </source>
</evidence>
<sequence>MARSSFLLLVLLAILLSNACQGHGRRVKFMRHSQEKSLLEVGRIMQEMTEMDYKEPGANTNPRGGPLLIFPPSPSSPPLLP</sequence>
<protein>
    <submittedName>
        <fullName evidence="3">Uncharacterized protein</fullName>
    </submittedName>
</protein>
<dbReference type="Proteomes" id="UP001412067">
    <property type="component" value="Unassembled WGS sequence"/>
</dbReference>
<evidence type="ECO:0000313" key="3">
    <source>
        <dbReference type="EMBL" id="KAK8947488.1"/>
    </source>
</evidence>
<comment type="caution">
    <text evidence="3">The sequence shown here is derived from an EMBL/GenBank/DDBJ whole genome shotgun (WGS) entry which is preliminary data.</text>
</comment>
<reference evidence="3 4" key="1">
    <citation type="journal article" date="2022" name="Nat. Plants">
        <title>Genomes of leafy and leafless Platanthera orchids illuminate the evolution of mycoheterotrophy.</title>
        <authorList>
            <person name="Li M.H."/>
            <person name="Liu K.W."/>
            <person name="Li Z."/>
            <person name="Lu H.C."/>
            <person name="Ye Q.L."/>
            <person name="Zhang D."/>
            <person name="Wang J.Y."/>
            <person name="Li Y.F."/>
            <person name="Zhong Z.M."/>
            <person name="Liu X."/>
            <person name="Yu X."/>
            <person name="Liu D.K."/>
            <person name="Tu X.D."/>
            <person name="Liu B."/>
            <person name="Hao Y."/>
            <person name="Liao X.Y."/>
            <person name="Jiang Y.T."/>
            <person name="Sun W.H."/>
            <person name="Chen J."/>
            <person name="Chen Y.Q."/>
            <person name="Ai Y."/>
            <person name="Zhai J.W."/>
            <person name="Wu S.S."/>
            <person name="Zhou Z."/>
            <person name="Hsiao Y.Y."/>
            <person name="Wu W.L."/>
            <person name="Chen Y.Y."/>
            <person name="Lin Y.F."/>
            <person name="Hsu J.L."/>
            <person name="Li C.Y."/>
            <person name="Wang Z.W."/>
            <person name="Zhao X."/>
            <person name="Zhong W.Y."/>
            <person name="Ma X.K."/>
            <person name="Ma L."/>
            <person name="Huang J."/>
            <person name="Chen G.Z."/>
            <person name="Huang M.Z."/>
            <person name="Huang L."/>
            <person name="Peng D.H."/>
            <person name="Luo Y.B."/>
            <person name="Zou S.Q."/>
            <person name="Chen S.P."/>
            <person name="Lan S."/>
            <person name="Tsai W.C."/>
            <person name="Van de Peer Y."/>
            <person name="Liu Z.J."/>
        </authorList>
    </citation>
    <scope>NUCLEOTIDE SEQUENCE [LARGE SCALE GENOMIC DNA]</scope>
    <source>
        <strain evidence="3">Lor288</strain>
    </source>
</reference>
<dbReference type="PANTHER" id="PTHR37908:SF3">
    <property type="entry name" value="TRANSMEMBRANE PROTEIN"/>
    <property type="match status" value="1"/>
</dbReference>
<gene>
    <name evidence="3" type="ORF">KSP40_PGU016571</name>
</gene>
<proteinExistence type="predicted"/>
<evidence type="ECO:0000256" key="1">
    <source>
        <dbReference type="SAM" id="MobiDB-lite"/>
    </source>
</evidence>
<feature type="region of interest" description="Disordered" evidence="1">
    <location>
        <begin position="54"/>
        <end position="81"/>
    </location>
</feature>
<keyword evidence="2" id="KW-0732">Signal</keyword>
<name>A0ABR2LPY1_9ASPA</name>
<feature type="signal peptide" evidence="2">
    <location>
        <begin position="1"/>
        <end position="22"/>
    </location>
</feature>
<dbReference type="EMBL" id="JBBWWR010000016">
    <property type="protein sequence ID" value="KAK8947488.1"/>
    <property type="molecule type" value="Genomic_DNA"/>
</dbReference>
<organism evidence="3 4">
    <name type="scientific">Platanthera guangdongensis</name>
    <dbReference type="NCBI Taxonomy" id="2320717"/>
    <lineage>
        <taxon>Eukaryota</taxon>
        <taxon>Viridiplantae</taxon>
        <taxon>Streptophyta</taxon>
        <taxon>Embryophyta</taxon>
        <taxon>Tracheophyta</taxon>
        <taxon>Spermatophyta</taxon>
        <taxon>Magnoliopsida</taxon>
        <taxon>Liliopsida</taxon>
        <taxon>Asparagales</taxon>
        <taxon>Orchidaceae</taxon>
        <taxon>Orchidoideae</taxon>
        <taxon>Orchideae</taxon>
        <taxon>Orchidinae</taxon>
        <taxon>Platanthera</taxon>
    </lineage>
</organism>
<dbReference type="PANTHER" id="PTHR37908">
    <property type="entry name" value="TRANSMEMBRANE PROTEIN"/>
    <property type="match status" value="1"/>
</dbReference>
<feature type="compositionally biased region" description="Pro residues" evidence="1">
    <location>
        <begin position="69"/>
        <end position="81"/>
    </location>
</feature>
<evidence type="ECO:0000313" key="4">
    <source>
        <dbReference type="Proteomes" id="UP001412067"/>
    </source>
</evidence>
<accession>A0ABR2LPY1</accession>
<keyword evidence="4" id="KW-1185">Reference proteome</keyword>